<gene>
    <name evidence="4" type="ORF">CYCCA115_LOCUS5541</name>
</gene>
<dbReference type="Proteomes" id="UP001295423">
    <property type="component" value="Unassembled WGS sequence"/>
</dbReference>
<dbReference type="EMBL" id="CAKOGP040000613">
    <property type="protein sequence ID" value="CAJ1937169.1"/>
    <property type="molecule type" value="Genomic_DNA"/>
</dbReference>
<feature type="transmembrane region" description="Helical" evidence="2">
    <location>
        <begin position="491"/>
        <end position="512"/>
    </location>
</feature>
<protein>
    <submittedName>
        <fullName evidence="4">Uncharacterized protein</fullName>
    </submittedName>
</protein>
<accession>A0AAD2FK77</accession>
<keyword evidence="2" id="KW-1133">Transmembrane helix</keyword>
<name>A0AAD2FK77_9STRA</name>
<keyword evidence="2" id="KW-0472">Membrane</keyword>
<dbReference type="AlphaFoldDB" id="A0AAD2FK77"/>
<keyword evidence="2" id="KW-0812">Transmembrane</keyword>
<feature type="region of interest" description="Disordered" evidence="1">
    <location>
        <begin position="181"/>
        <end position="221"/>
    </location>
</feature>
<keyword evidence="3" id="KW-0732">Signal</keyword>
<feature type="chain" id="PRO_5041962457" evidence="3">
    <location>
        <begin position="30"/>
        <end position="533"/>
    </location>
</feature>
<keyword evidence="5" id="KW-1185">Reference proteome</keyword>
<feature type="signal peptide" evidence="3">
    <location>
        <begin position="1"/>
        <end position="29"/>
    </location>
</feature>
<evidence type="ECO:0000313" key="5">
    <source>
        <dbReference type="Proteomes" id="UP001295423"/>
    </source>
</evidence>
<comment type="caution">
    <text evidence="4">The sequence shown here is derived from an EMBL/GenBank/DDBJ whole genome shotgun (WGS) entry which is preliminary data.</text>
</comment>
<proteinExistence type="predicted"/>
<evidence type="ECO:0000256" key="3">
    <source>
        <dbReference type="SAM" id="SignalP"/>
    </source>
</evidence>
<organism evidence="4 5">
    <name type="scientific">Cylindrotheca closterium</name>
    <dbReference type="NCBI Taxonomy" id="2856"/>
    <lineage>
        <taxon>Eukaryota</taxon>
        <taxon>Sar</taxon>
        <taxon>Stramenopiles</taxon>
        <taxon>Ochrophyta</taxon>
        <taxon>Bacillariophyta</taxon>
        <taxon>Bacillariophyceae</taxon>
        <taxon>Bacillariophycidae</taxon>
        <taxon>Bacillariales</taxon>
        <taxon>Bacillariaceae</taxon>
        <taxon>Cylindrotheca</taxon>
    </lineage>
</organism>
<evidence type="ECO:0000256" key="2">
    <source>
        <dbReference type="SAM" id="Phobius"/>
    </source>
</evidence>
<feature type="compositionally biased region" description="Acidic residues" evidence="1">
    <location>
        <begin position="181"/>
        <end position="216"/>
    </location>
</feature>
<sequence>MAIAGPHEIPITMKFAVLVMAALLGVTDATGISNRDLKVLQARAKSGKINKQTLMRGATPYSAAAKRKLDQEEEWEINGYYSVEFDTCISLETGNDNLFDDEIIAYAANGQVKSERSYITFTVCESSNCYYLSDDEKLTFITDVGTYFTALAEYLPNQVKNYCEGCEENYDYCSGNLQAEADEEDAAENEGEEEGDEGEEEGEEGEGEEGEGEEGEGGERKLKRNRRKLANNRYVEYINCDQCDAYECFADMDNNGERKLDQEQDEYDIDNAIEWLNGLAECQELENVVYENTALYAGLICNSKGDGVEIGVFMDDECSLYTTLKSFSDVMTYSDKQYYSMSQEIVQYTFTNQFDCQNIEIEYTNPYEENQDEDEEEEEDNGEAPEAAEYCTDLFDNTVNMADCDIDQNEEQQEDEDQDGDDNMANYEWYSYEISNEDAEDAQAVCKVLNGFDADSGKSKSWKGKTVYDSGNSGSLYTYKKSKSSRNGGGGGTFAFILVALLAVGGVAFFMVNKKKSDSKRAPLINASNGQMA</sequence>
<reference evidence="4" key="1">
    <citation type="submission" date="2023-08" db="EMBL/GenBank/DDBJ databases">
        <authorList>
            <person name="Audoor S."/>
            <person name="Bilcke G."/>
        </authorList>
    </citation>
    <scope>NUCLEOTIDE SEQUENCE</scope>
</reference>
<evidence type="ECO:0000256" key="1">
    <source>
        <dbReference type="SAM" id="MobiDB-lite"/>
    </source>
</evidence>
<evidence type="ECO:0000313" key="4">
    <source>
        <dbReference type="EMBL" id="CAJ1937169.1"/>
    </source>
</evidence>